<gene>
    <name evidence="2" type="ORF">J1605_005941</name>
</gene>
<evidence type="ECO:0000313" key="2">
    <source>
        <dbReference type="EMBL" id="KAJ8787060.1"/>
    </source>
</evidence>
<reference evidence="2 3" key="1">
    <citation type="submission" date="2022-11" db="EMBL/GenBank/DDBJ databases">
        <title>Whole genome sequence of Eschrichtius robustus ER-17-0199.</title>
        <authorList>
            <person name="Bruniche-Olsen A."/>
            <person name="Black A.N."/>
            <person name="Fields C.J."/>
            <person name="Walden K."/>
            <person name="Dewoody J.A."/>
        </authorList>
    </citation>
    <scope>NUCLEOTIDE SEQUENCE [LARGE SCALE GENOMIC DNA]</scope>
    <source>
        <strain evidence="2">ER-17-0199</strain>
        <tissue evidence="2">Blubber</tissue>
    </source>
</reference>
<dbReference type="AlphaFoldDB" id="A0AB34H832"/>
<organism evidence="2 3">
    <name type="scientific">Eschrichtius robustus</name>
    <name type="common">California gray whale</name>
    <name type="synonym">Eschrichtius gibbosus</name>
    <dbReference type="NCBI Taxonomy" id="9764"/>
    <lineage>
        <taxon>Eukaryota</taxon>
        <taxon>Metazoa</taxon>
        <taxon>Chordata</taxon>
        <taxon>Craniata</taxon>
        <taxon>Vertebrata</taxon>
        <taxon>Euteleostomi</taxon>
        <taxon>Mammalia</taxon>
        <taxon>Eutheria</taxon>
        <taxon>Laurasiatheria</taxon>
        <taxon>Artiodactyla</taxon>
        <taxon>Whippomorpha</taxon>
        <taxon>Cetacea</taxon>
        <taxon>Mysticeti</taxon>
        <taxon>Eschrichtiidae</taxon>
        <taxon>Eschrichtius</taxon>
    </lineage>
</organism>
<evidence type="ECO:0000256" key="1">
    <source>
        <dbReference type="SAM" id="MobiDB-lite"/>
    </source>
</evidence>
<comment type="caution">
    <text evidence="2">The sequence shown here is derived from an EMBL/GenBank/DDBJ whole genome shotgun (WGS) entry which is preliminary data.</text>
</comment>
<proteinExistence type="predicted"/>
<feature type="region of interest" description="Disordered" evidence="1">
    <location>
        <begin position="42"/>
        <end position="70"/>
    </location>
</feature>
<dbReference type="EMBL" id="JAIQCJ010001885">
    <property type="protein sequence ID" value="KAJ8787060.1"/>
    <property type="molecule type" value="Genomic_DNA"/>
</dbReference>
<evidence type="ECO:0000313" key="3">
    <source>
        <dbReference type="Proteomes" id="UP001159641"/>
    </source>
</evidence>
<dbReference type="Proteomes" id="UP001159641">
    <property type="component" value="Unassembled WGS sequence"/>
</dbReference>
<sequence>MGLATPGLWPQNWVLSTSAIPITSPIPTATKLLPSLSVTAHRPVKASNSSPGLEDNTPPTSAEARDVTAAPPRYLSDFSTSVRPTLTGFLVAPQTHRARSPRLTFAQAVPFSGMLFP</sequence>
<keyword evidence="3" id="KW-1185">Reference proteome</keyword>
<protein>
    <submittedName>
        <fullName evidence="2">Uncharacterized protein</fullName>
    </submittedName>
</protein>
<accession>A0AB34H832</accession>
<name>A0AB34H832_ESCRO</name>